<dbReference type="EMBL" id="PDUD01000002">
    <property type="protein sequence ID" value="PHN08252.1"/>
    <property type="molecule type" value="Genomic_DNA"/>
</dbReference>
<gene>
    <name evidence="1" type="ORF">CRP01_02715</name>
</gene>
<organism evidence="1 2">
    <name type="scientific">Flavilitoribacter nigricans (strain ATCC 23147 / DSM 23189 / NBRC 102662 / NCIMB 1420 / SS-2)</name>
    <name type="common">Lewinella nigricans</name>
    <dbReference type="NCBI Taxonomy" id="1122177"/>
    <lineage>
        <taxon>Bacteria</taxon>
        <taxon>Pseudomonadati</taxon>
        <taxon>Bacteroidota</taxon>
        <taxon>Saprospiria</taxon>
        <taxon>Saprospirales</taxon>
        <taxon>Lewinellaceae</taxon>
        <taxon>Flavilitoribacter</taxon>
    </lineage>
</organism>
<dbReference type="Gene3D" id="3.20.20.80">
    <property type="entry name" value="Glycosidases"/>
    <property type="match status" value="1"/>
</dbReference>
<dbReference type="AlphaFoldDB" id="A0A2D0NIC8"/>
<evidence type="ECO:0008006" key="3">
    <source>
        <dbReference type="Google" id="ProtNLM"/>
    </source>
</evidence>
<protein>
    <recommendedName>
        <fullName evidence="3">Collagen-binding domain-containing protein</fullName>
    </recommendedName>
</protein>
<keyword evidence="2" id="KW-1185">Reference proteome</keyword>
<reference evidence="1 2" key="1">
    <citation type="submission" date="2017-10" db="EMBL/GenBank/DDBJ databases">
        <title>The draft genome sequence of Lewinella nigricans NBRC 102662.</title>
        <authorList>
            <person name="Wang K."/>
        </authorList>
    </citation>
    <scope>NUCLEOTIDE SEQUENCE [LARGE SCALE GENOMIC DNA]</scope>
    <source>
        <strain evidence="1 2">NBRC 102662</strain>
    </source>
</reference>
<sequence>MLVLCTSCTSNAPVGGSDPEPTEEGLAIYAENPAYWSYNGRPTVLIGGSREDNLFQIDGLEAHLEALSAAGGNYIRNTLSSRDTGNVWAFARNEDGLYDLERFDTAYFNRLQRLLEWTHERDIIVQFEMWDRFDFARDPWLSNPYRPANNINYDTTASGLQDLYPRHPGSNDNPFFFAVPALDSNALVLKYQRKYIDKVLEIALNYGHILYCMDNETNGDPAWGAYWAQYLKEKAAARGKTIFTTEMWDAWDLKDEEHLATFDHPELYDFIDISQNNHNKGQEHWDNLHWVREYIRDGKRPLNHVKIYGAETSRYGSERDALERFWRSLLGGAASIRFHRPPSGLGLSAPVQQSLRAARLLLDSFDLHEAQPDVTSEKLLNRSDNEAFLSYIDGRTYLLYFPDGGAVDLDLTGHEGTARVQWLSILDDRPHWQQAATIAGGKPQPLEVPGSGHWLALVQF</sequence>
<evidence type="ECO:0000313" key="1">
    <source>
        <dbReference type="EMBL" id="PHN08252.1"/>
    </source>
</evidence>
<dbReference type="Proteomes" id="UP000223913">
    <property type="component" value="Unassembled WGS sequence"/>
</dbReference>
<dbReference type="InterPro" id="IPR017853">
    <property type="entry name" value="GH"/>
</dbReference>
<comment type="caution">
    <text evidence="1">The sequence shown here is derived from an EMBL/GenBank/DDBJ whole genome shotgun (WGS) entry which is preliminary data.</text>
</comment>
<proteinExistence type="predicted"/>
<dbReference type="SUPFAM" id="SSF51445">
    <property type="entry name" value="(Trans)glycosidases"/>
    <property type="match status" value="1"/>
</dbReference>
<name>A0A2D0NIC8_FLAN2</name>
<evidence type="ECO:0000313" key="2">
    <source>
        <dbReference type="Proteomes" id="UP000223913"/>
    </source>
</evidence>
<accession>A0A2D0NIC8</accession>